<reference evidence="6 7" key="1">
    <citation type="journal article" date="2016" name="Mol. Biol. Evol.">
        <title>Comparative Genomics of Early-Diverging Mushroom-Forming Fungi Provides Insights into the Origins of Lignocellulose Decay Capabilities.</title>
        <authorList>
            <person name="Nagy L.G."/>
            <person name="Riley R."/>
            <person name="Tritt A."/>
            <person name="Adam C."/>
            <person name="Daum C."/>
            <person name="Floudas D."/>
            <person name="Sun H."/>
            <person name="Yadav J.S."/>
            <person name="Pangilinan J."/>
            <person name="Larsson K.H."/>
            <person name="Matsuura K."/>
            <person name="Barry K."/>
            <person name="Labutti K."/>
            <person name="Kuo R."/>
            <person name="Ohm R.A."/>
            <person name="Bhattacharya S.S."/>
            <person name="Shirouzu T."/>
            <person name="Yoshinaga Y."/>
            <person name="Martin F.M."/>
            <person name="Grigoriev I.V."/>
            <person name="Hibbett D.S."/>
        </authorList>
    </citation>
    <scope>NUCLEOTIDE SEQUENCE [LARGE SCALE GENOMIC DNA]</scope>
    <source>
        <strain evidence="6 7">CBS 109695</strain>
    </source>
</reference>
<feature type="compositionally biased region" description="Basic and acidic residues" evidence="4">
    <location>
        <begin position="136"/>
        <end position="163"/>
    </location>
</feature>
<dbReference type="Proteomes" id="UP000076532">
    <property type="component" value="Unassembled WGS sequence"/>
</dbReference>
<comment type="subcellular location">
    <subcellularLocation>
        <location evidence="1">Nucleus</location>
    </subcellularLocation>
</comment>
<feature type="compositionally biased region" description="Basic and acidic residues" evidence="4">
    <location>
        <begin position="421"/>
        <end position="442"/>
    </location>
</feature>
<keyword evidence="2" id="KW-0539">Nucleus</keyword>
<feature type="compositionally biased region" description="Pro residues" evidence="4">
    <location>
        <begin position="1"/>
        <end position="16"/>
    </location>
</feature>
<feature type="non-terminal residue" evidence="6">
    <location>
        <position position="1"/>
    </location>
</feature>
<dbReference type="AlphaFoldDB" id="A0A166IU29"/>
<feature type="region of interest" description="Disordered" evidence="4">
    <location>
        <begin position="1"/>
        <end position="46"/>
    </location>
</feature>
<organism evidence="6 7">
    <name type="scientific">Athelia psychrophila</name>
    <dbReference type="NCBI Taxonomy" id="1759441"/>
    <lineage>
        <taxon>Eukaryota</taxon>
        <taxon>Fungi</taxon>
        <taxon>Dikarya</taxon>
        <taxon>Basidiomycota</taxon>
        <taxon>Agaricomycotina</taxon>
        <taxon>Agaricomycetes</taxon>
        <taxon>Agaricomycetidae</taxon>
        <taxon>Atheliales</taxon>
        <taxon>Atheliaceae</taxon>
        <taxon>Athelia</taxon>
    </lineage>
</organism>
<dbReference type="InterPro" id="IPR056513">
    <property type="entry name" value="INO80F"/>
</dbReference>
<feature type="domain" description="INO80 complex subunit F" evidence="5">
    <location>
        <begin position="51"/>
        <end position="97"/>
    </location>
</feature>
<proteinExistence type="predicted"/>
<feature type="compositionally biased region" description="Basic and acidic residues" evidence="4">
    <location>
        <begin position="361"/>
        <end position="383"/>
    </location>
</feature>
<protein>
    <recommendedName>
        <fullName evidence="5">INO80 complex subunit F domain-containing protein</fullName>
    </recommendedName>
</protein>
<feature type="compositionally biased region" description="Acidic residues" evidence="4">
    <location>
        <begin position="501"/>
        <end position="511"/>
    </location>
</feature>
<keyword evidence="7" id="KW-1185">Reference proteome</keyword>
<feature type="region of interest" description="Disordered" evidence="4">
    <location>
        <begin position="100"/>
        <end position="511"/>
    </location>
</feature>
<dbReference type="Pfam" id="PF24245">
    <property type="entry name" value="INO80F"/>
    <property type="match status" value="1"/>
</dbReference>
<gene>
    <name evidence="6" type="ORF">FIBSPDRAFT_861969</name>
</gene>
<evidence type="ECO:0000256" key="4">
    <source>
        <dbReference type="SAM" id="MobiDB-lite"/>
    </source>
</evidence>
<sequence>MSQHPSPGPSPHPSAAPPMQMQGGPPLPTPARQKSKTFAPGITAGAEDAKYQTKYKELKRKVREIESDNDKLQFKVLQAKKSINRMKIERAVLYDRLSQVPPSPELSDRHAVLPPIHAGPGVPPHPNANATHHHRERELAPIEHNDRAHMEYTHAHPSMRGDGRGPVYEPGLAPSPAHSRHAHEPSRQLPPLSQLAPAQHQQHLEPPRALAHAHSHSPHSVHTRTRSHSGSSRSRTVQGYAGHPEGLSPLQHIRSPPMLSEREAQARRLDPPQGEPRHASHFPPAHGHSPRASARSQHAQRGDHPPLSELELERQRERELEADRAEQWEYDQQQRALARGRELVSQSHRAPTPPFGYRQSRPADYHDSPSYRREEQYAYHRESGPGGHSTPGSGSGSGGGEGPPRPDYERDRTRAYAPRPPVHEDEYVRDERASAHVRDRSSHGGPGPSGHPSDRDRLYSESRKRNYHEMEVDGDMTDAPPSAIGAGSSVSRKRIHRDTVDSEEDEDDLDA</sequence>
<evidence type="ECO:0000313" key="6">
    <source>
        <dbReference type="EMBL" id="KZP20170.1"/>
    </source>
</evidence>
<dbReference type="GO" id="GO:0005634">
    <property type="term" value="C:nucleus"/>
    <property type="evidence" value="ECO:0007669"/>
    <property type="project" value="UniProtKB-SubCell"/>
</dbReference>
<accession>A0A166IU29</accession>
<feature type="compositionally biased region" description="Basic and acidic residues" evidence="4">
    <location>
        <begin position="452"/>
        <end position="471"/>
    </location>
</feature>
<feature type="compositionally biased region" description="Basic and acidic residues" evidence="4">
    <location>
        <begin position="260"/>
        <end position="278"/>
    </location>
</feature>
<feature type="compositionally biased region" description="Gly residues" evidence="4">
    <location>
        <begin position="384"/>
        <end position="402"/>
    </location>
</feature>
<feature type="compositionally biased region" description="Basic and acidic residues" evidence="4">
    <location>
        <begin position="404"/>
        <end position="414"/>
    </location>
</feature>
<evidence type="ECO:0000256" key="1">
    <source>
        <dbReference type="ARBA" id="ARBA00004123"/>
    </source>
</evidence>
<feature type="compositionally biased region" description="Basic and acidic residues" evidence="4">
    <location>
        <begin position="300"/>
        <end position="327"/>
    </location>
</feature>
<feature type="coiled-coil region" evidence="3">
    <location>
        <begin position="48"/>
        <end position="75"/>
    </location>
</feature>
<name>A0A166IU29_9AGAM</name>
<keyword evidence="3" id="KW-0175">Coiled coil</keyword>
<evidence type="ECO:0000313" key="7">
    <source>
        <dbReference type="Proteomes" id="UP000076532"/>
    </source>
</evidence>
<evidence type="ECO:0000259" key="5">
    <source>
        <dbReference type="Pfam" id="PF24245"/>
    </source>
</evidence>
<feature type="compositionally biased region" description="Basic residues" evidence="4">
    <location>
        <begin position="211"/>
        <end position="227"/>
    </location>
</feature>
<dbReference type="EMBL" id="KV417557">
    <property type="protein sequence ID" value="KZP20170.1"/>
    <property type="molecule type" value="Genomic_DNA"/>
</dbReference>
<dbReference type="STRING" id="436010.A0A166IU29"/>
<dbReference type="OrthoDB" id="10070927at2759"/>
<evidence type="ECO:0000256" key="2">
    <source>
        <dbReference type="ARBA" id="ARBA00023242"/>
    </source>
</evidence>
<evidence type="ECO:0000256" key="3">
    <source>
        <dbReference type="SAM" id="Coils"/>
    </source>
</evidence>